<dbReference type="Proteomes" id="UP000006729">
    <property type="component" value="Chromosome 16"/>
</dbReference>
<dbReference type="STRING" id="3694.B9IG61"/>
<dbReference type="HOGENOM" id="CLU_3017817_0_0_1"/>
<gene>
    <name evidence="1" type="ORF">POPTR_016G112500</name>
</gene>
<dbReference type="AlphaFoldDB" id="B9IG61"/>
<evidence type="ECO:0000313" key="2">
    <source>
        <dbReference type="Proteomes" id="UP000006729"/>
    </source>
</evidence>
<proteinExistence type="predicted"/>
<reference evidence="1 2" key="1">
    <citation type="journal article" date="2006" name="Science">
        <title>The genome of black cottonwood, Populus trichocarpa (Torr. &amp; Gray).</title>
        <authorList>
            <person name="Tuskan G.A."/>
            <person name="Difazio S."/>
            <person name="Jansson S."/>
            <person name="Bohlmann J."/>
            <person name="Grigoriev I."/>
            <person name="Hellsten U."/>
            <person name="Putnam N."/>
            <person name="Ralph S."/>
            <person name="Rombauts S."/>
            <person name="Salamov A."/>
            <person name="Schein J."/>
            <person name="Sterck L."/>
            <person name="Aerts A."/>
            <person name="Bhalerao R.R."/>
            <person name="Bhalerao R.P."/>
            <person name="Blaudez D."/>
            <person name="Boerjan W."/>
            <person name="Brun A."/>
            <person name="Brunner A."/>
            <person name="Busov V."/>
            <person name="Campbell M."/>
            <person name="Carlson J."/>
            <person name="Chalot M."/>
            <person name="Chapman J."/>
            <person name="Chen G.L."/>
            <person name="Cooper D."/>
            <person name="Coutinho P.M."/>
            <person name="Couturier J."/>
            <person name="Covert S."/>
            <person name="Cronk Q."/>
            <person name="Cunningham R."/>
            <person name="Davis J."/>
            <person name="Degroeve S."/>
            <person name="Dejardin A."/>
            <person name="Depamphilis C."/>
            <person name="Detter J."/>
            <person name="Dirks B."/>
            <person name="Dubchak I."/>
            <person name="Duplessis S."/>
            <person name="Ehlting J."/>
            <person name="Ellis B."/>
            <person name="Gendler K."/>
            <person name="Goodstein D."/>
            <person name="Gribskov M."/>
            <person name="Grimwood J."/>
            <person name="Groover A."/>
            <person name="Gunter L."/>
            <person name="Hamberger B."/>
            <person name="Heinze B."/>
            <person name="Helariutta Y."/>
            <person name="Henrissat B."/>
            <person name="Holligan D."/>
            <person name="Holt R."/>
            <person name="Huang W."/>
            <person name="Islam-Faridi N."/>
            <person name="Jones S."/>
            <person name="Jones-Rhoades M."/>
            <person name="Jorgensen R."/>
            <person name="Joshi C."/>
            <person name="Kangasjarvi J."/>
            <person name="Karlsson J."/>
            <person name="Kelleher C."/>
            <person name="Kirkpatrick R."/>
            <person name="Kirst M."/>
            <person name="Kohler A."/>
            <person name="Kalluri U."/>
            <person name="Larimer F."/>
            <person name="Leebens-Mack J."/>
            <person name="Leple J.C."/>
            <person name="Locascio P."/>
            <person name="Lou Y."/>
            <person name="Lucas S."/>
            <person name="Martin F."/>
            <person name="Montanini B."/>
            <person name="Napoli C."/>
            <person name="Nelson D.R."/>
            <person name="Nelson C."/>
            <person name="Nieminen K."/>
            <person name="Nilsson O."/>
            <person name="Pereda V."/>
            <person name="Peter G."/>
            <person name="Philippe R."/>
            <person name="Pilate G."/>
            <person name="Poliakov A."/>
            <person name="Razumovskaya J."/>
            <person name="Richardson P."/>
            <person name="Rinaldi C."/>
            <person name="Ritland K."/>
            <person name="Rouze P."/>
            <person name="Ryaboy D."/>
            <person name="Schmutz J."/>
            <person name="Schrader J."/>
            <person name="Segerman B."/>
            <person name="Shin H."/>
            <person name="Siddiqui A."/>
            <person name="Sterky F."/>
            <person name="Terry A."/>
            <person name="Tsai C.J."/>
            <person name="Uberbacher E."/>
            <person name="Unneberg P."/>
            <person name="Vahala J."/>
            <person name="Wall K."/>
            <person name="Wessler S."/>
            <person name="Yang G."/>
            <person name="Yin T."/>
            <person name="Douglas C."/>
            <person name="Marra M."/>
            <person name="Sandberg G."/>
            <person name="Van de Peer Y."/>
            <person name="Rokhsar D."/>
        </authorList>
    </citation>
    <scope>NUCLEOTIDE SEQUENCE [LARGE SCALE GENOMIC DNA]</scope>
    <source>
        <strain evidence="2">cv. Nisqually</strain>
    </source>
</reference>
<dbReference type="InParanoid" id="B9IG61"/>
<name>B9IG61_POPTR</name>
<organism evidence="1 2">
    <name type="scientific">Populus trichocarpa</name>
    <name type="common">Western balsam poplar</name>
    <name type="synonym">Populus balsamifera subsp. trichocarpa</name>
    <dbReference type="NCBI Taxonomy" id="3694"/>
    <lineage>
        <taxon>Eukaryota</taxon>
        <taxon>Viridiplantae</taxon>
        <taxon>Streptophyta</taxon>
        <taxon>Embryophyta</taxon>
        <taxon>Tracheophyta</taxon>
        <taxon>Spermatophyta</taxon>
        <taxon>Magnoliopsida</taxon>
        <taxon>eudicotyledons</taxon>
        <taxon>Gunneridae</taxon>
        <taxon>Pentapetalae</taxon>
        <taxon>rosids</taxon>
        <taxon>fabids</taxon>
        <taxon>Malpighiales</taxon>
        <taxon>Salicaceae</taxon>
        <taxon>Saliceae</taxon>
        <taxon>Populus</taxon>
    </lineage>
</organism>
<protein>
    <submittedName>
        <fullName evidence="1">Uncharacterized protein</fullName>
    </submittedName>
</protein>
<dbReference type="EMBL" id="CM009305">
    <property type="protein sequence ID" value="PNS99042.1"/>
    <property type="molecule type" value="Genomic_DNA"/>
</dbReference>
<sequence length="56" mass="6428">MKKSTEKVQKIVEKPKIFVGNKINTGISLLNPSTHSRELVVLEWGVLDILVQEEFY</sequence>
<keyword evidence="2" id="KW-1185">Reference proteome</keyword>
<accession>B9IG61</accession>
<evidence type="ECO:0000313" key="1">
    <source>
        <dbReference type="EMBL" id="PNS99042.1"/>
    </source>
</evidence>